<evidence type="ECO:0000256" key="1">
    <source>
        <dbReference type="ARBA" id="ARBA00010797"/>
    </source>
</evidence>
<sequence length="96" mass="10499">MFNFDLQLFAHKKGVGSTRNGRDSESKRLGVKCHDGVIVKAGNIIVRQRGTHFHPGTNVGIGKDDTLFALAAGKVAFERAGRYNRKVSIYPVEAEA</sequence>
<dbReference type="HAMAP" id="MF_00539">
    <property type="entry name" value="Ribosomal_bL27"/>
    <property type="match status" value="1"/>
</dbReference>
<dbReference type="GO" id="GO:0005840">
    <property type="term" value="C:ribosome"/>
    <property type="evidence" value="ECO:0007669"/>
    <property type="project" value="UniProtKB-KW"/>
</dbReference>
<dbReference type="InterPro" id="IPR001684">
    <property type="entry name" value="Ribosomal_bL27"/>
</dbReference>
<keyword evidence="2 5" id="KW-0689">Ribosomal protein</keyword>
<gene>
    <name evidence="5 6" type="primary">rpmA</name>
    <name evidence="6" type="ORF">H8J70_04020</name>
</gene>
<dbReference type="PROSITE" id="PS00831">
    <property type="entry name" value="RIBOSOMAL_L27"/>
    <property type="match status" value="1"/>
</dbReference>
<dbReference type="Proteomes" id="UP000606870">
    <property type="component" value="Unassembled WGS sequence"/>
</dbReference>
<accession>A0ABR6VGH3</accession>
<proteinExistence type="inferred from homology"/>
<comment type="caution">
    <text evidence="6">The sequence shown here is derived from an EMBL/GenBank/DDBJ whole genome shotgun (WGS) entry which is preliminary data.</text>
</comment>
<protein>
    <recommendedName>
        <fullName evidence="4 5">Large ribosomal subunit protein bL27</fullName>
    </recommendedName>
</protein>
<keyword evidence="7" id="KW-1185">Reference proteome</keyword>
<dbReference type="PANTHER" id="PTHR15893:SF0">
    <property type="entry name" value="LARGE RIBOSOMAL SUBUNIT PROTEIN BL27M"/>
    <property type="match status" value="1"/>
</dbReference>
<evidence type="ECO:0000313" key="6">
    <source>
        <dbReference type="EMBL" id="MBC3536417.1"/>
    </source>
</evidence>
<dbReference type="PANTHER" id="PTHR15893">
    <property type="entry name" value="RIBOSOMAL PROTEIN L27"/>
    <property type="match status" value="1"/>
</dbReference>
<dbReference type="Gene3D" id="2.40.50.100">
    <property type="match status" value="1"/>
</dbReference>
<comment type="similarity">
    <text evidence="1 5">Belongs to the bacterial ribosomal protein bL27 family.</text>
</comment>
<dbReference type="NCBIfam" id="TIGR00062">
    <property type="entry name" value="L27"/>
    <property type="match status" value="1"/>
</dbReference>
<keyword evidence="3 5" id="KW-0687">Ribonucleoprotein</keyword>
<reference evidence="6 7" key="1">
    <citation type="submission" date="2020-08" db="EMBL/GenBank/DDBJ databases">
        <authorList>
            <person name="Liu C."/>
            <person name="Sun Q."/>
        </authorList>
    </citation>
    <scope>NUCLEOTIDE SEQUENCE [LARGE SCALE GENOMIC DNA]</scope>
    <source>
        <strain evidence="6 7">NSJ-59</strain>
    </source>
</reference>
<evidence type="ECO:0000256" key="3">
    <source>
        <dbReference type="ARBA" id="ARBA00023274"/>
    </source>
</evidence>
<organism evidence="6 7">
    <name type="scientific">Megasphaera hominis</name>
    <dbReference type="NCBI Taxonomy" id="159836"/>
    <lineage>
        <taxon>Bacteria</taxon>
        <taxon>Bacillati</taxon>
        <taxon>Bacillota</taxon>
        <taxon>Negativicutes</taxon>
        <taxon>Veillonellales</taxon>
        <taxon>Veillonellaceae</taxon>
        <taxon>Megasphaera</taxon>
    </lineage>
</organism>
<dbReference type="EMBL" id="JACOGK010000008">
    <property type="protein sequence ID" value="MBC3536417.1"/>
    <property type="molecule type" value="Genomic_DNA"/>
</dbReference>
<evidence type="ECO:0000256" key="5">
    <source>
        <dbReference type="HAMAP-Rule" id="MF_00539"/>
    </source>
</evidence>
<evidence type="ECO:0000256" key="4">
    <source>
        <dbReference type="ARBA" id="ARBA00035175"/>
    </source>
</evidence>
<evidence type="ECO:0000313" key="7">
    <source>
        <dbReference type="Proteomes" id="UP000606870"/>
    </source>
</evidence>
<dbReference type="PRINTS" id="PR00063">
    <property type="entry name" value="RIBOSOMALL27"/>
</dbReference>
<evidence type="ECO:0000256" key="2">
    <source>
        <dbReference type="ARBA" id="ARBA00022980"/>
    </source>
</evidence>
<dbReference type="InterPro" id="IPR018261">
    <property type="entry name" value="Ribosomal_bL27_CS"/>
</dbReference>
<dbReference type="Pfam" id="PF01016">
    <property type="entry name" value="Ribosomal_L27"/>
    <property type="match status" value="1"/>
</dbReference>
<name>A0ABR6VGH3_9FIRM</name>
<dbReference type="SUPFAM" id="SSF110324">
    <property type="entry name" value="Ribosomal L27 protein-like"/>
    <property type="match status" value="1"/>
</dbReference>
<dbReference type="RefSeq" id="WP_186502577.1">
    <property type="nucleotide sequence ID" value="NZ_JACOGK010000008.1"/>
</dbReference>